<evidence type="ECO:0000313" key="2">
    <source>
        <dbReference type="Proteomes" id="UP001500187"/>
    </source>
</evidence>
<evidence type="ECO:0000313" key="1">
    <source>
        <dbReference type="EMBL" id="GAA4794541.1"/>
    </source>
</evidence>
<proteinExistence type="predicted"/>
<organism evidence="1 2">
    <name type="scientific">Rothia endophytica</name>
    <dbReference type="NCBI Taxonomy" id="1324766"/>
    <lineage>
        <taxon>Bacteria</taxon>
        <taxon>Bacillati</taxon>
        <taxon>Actinomycetota</taxon>
        <taxon>Actinomycetes</taxon>
        <taxon>Micrococcales</taxon>
        <taxon>Micrococcaceae</taxon>
        <taxon>Rothia</taxon>
    </lineage>
</organism>
<protein>
    <submittedName>
        <fullName evidence="1">Uncharacterized protein</fullName>
    </submittedName>
</protein>
<gene>
    <name evidence="1" type="ORF">GCM10023352_11800</name>
</gene>
<reference evidence="2" key="1">
    <citation type="journal article" date="2019" name="Int. J. Syst. Evol. Microbiol.">
        <title>The Global Catalogue of Microorganisms (GCM) 10K type strain sequencing project: providing services to taxonomists for standard genome sequencing and annotation.</title>
        <authorList>
            <consortium name="The Broad Institute Genomics Platform"/>
            <consortium name="The Broad Institute Genome Sequencing Center for Infectious Disease"/>
            <person name="Wu L."/>
            <person name="Ma J."/>
        </authorList>
    </citation>
    <scope>NUCLEOTIDE SEQUENCE [LARGE SCALE GENOMIC DNA]</scope>
    <source>
        <strain evidence="2">JCM 18541</strain>
    </source>
</reference>
<sequence length="153" mass="17799">MLIHPFFIDTDWSDCLSFTPSEHFFELTGYTSNNYLKNHISTCGLQEKWNNLALSEISELREIYQSFISVDKSSIAYKQIMNYIDHQKSSRKIVEKLLFSSIDEHIKHFFGMITGVNFMTEIDVATSNADLEIIKIKSIINDVDPSLREFIDF</sequence>
<dbReference type="Proteomes" id="UP001500187">
    <property type="component" value="Unassembled WGS sequence"/>
</dbReference>
<keyword evidence="2" id="KW-1185">Reference proteome</keyword>
<dbReference type="EMBL" id="BAABKP010000001">
    <property type="protein sequence ID" value="GAA4794541.1"/>
    <property type="molecule type" value="Genomic_DNA"/>
</dbReference>
<comment type="caution">
    <text evidence="1">The sequence shown here is derived from an EMBL/GenBank/DDBJ whole genome shotgun (WGS) entry which is preliminary data.</text>
</comment>
<accession>A0ABP9BF50</accession>
<name>A0ABP9BF50_9MICC</name>